<comment type="caution">
    <text evidence="1">The sequence shown here is derived from an EMBL/GenBank/DDBJ whole genome shotgun (WGS) entry which is preliminary data.</text>
</comment>
<evidence type="ECO:0000313" key="2">
    <source>
        <dbReference type="Proteomes" id="UP000252733"/>
    </source>
</evidence>
<dbReference type="AlphaFoldDB" id="A0A368VAJ6"/>
<dbReference type="Pfam" id="PF17642">
    <property type="entry name" value="TssD"/>
    <property type="match status" value="1"/>
</dbReference>
<sequence>MNFRCNQMTMTLNQTLPESLCNWVMRSNTKDGKVDFRIESGSSPMKIEFSNAYCLNFNRSINSIGGGVSTSLTISPEEVIINGRSFDNHWVNF</sequence>
<gene>
    <name evidence="1" type="ORF">DFO77_1043</name>
</gene>
<dbReference type="RefSeq" id="WP_181872040.1">
    <property type="nucleotide sequence ID" value="NZ_QPIZ01000004.1"/>
</dbReference>
<evidence type="ECO:0000313" key="1">
    <source>
        <dbReference type="EMBL" id="RCW38247.1"/>
    </source>
</evidence>
<accession>A0A368VAJ6</accession>
<proteinExistence type="predicted"/>
<organism evidence="1 2">
    <name type="scientific">Marinilabilia salmonicolor</name>
    <dbReference type="NCBI Taxonomy" id="989"/>
    <lineage>
        <taxon>Bacteria</taxon>
        <taxon>Pseudomonadati</taxon>
        <taxon>Bacteroidota</taxon>
        <taxon>Bacteroidia</taxon>
        <taxon>Marinilabiliales</taxon>
        <taxon>Marinilabiliaceae</taxon>
        <taxon>Marinilabilia</taxon>
    </lineage>
</organism>
<dbReference type="EMBL" id="QPIZ01000004">
    <property type="protein sequence ID" value="RCW38247.1"/>
    <property type="molecule type" value="Genomic_DNA"/>
</dbReference>
<dbReference type="GO" id="GO:0033104">
    <property type="term" value="C:type VI protein secretion system complex"/>
    <property type="evidence" value="ECO:0007669"/>
    <property type="project" value="InterPro"/>
</dbReference>
<dbReference type="InterPro" id="IPR041408">
    <property type="entry name" value="Hcp_Tssd"/>
</dbReference>
<reference evidence="1 2" key="1">
    <citation type="submission" date="2018-07" db="EMBL/GenBank/DDBJ databases">
        <title>Freshwater and sediment microbial communities from various areas in North America, analyzing microbe dynamics in response to fracking.</title>
        <authorList>
            <person name="Lamendella R."/>
        </authorList>
    </citation>
    <scope>NUCLEOTIDE SEQUENCE [LARGE SCALE GENOMIC DNA]</scope>
    <source>
        <strain evidence="1 2">160A</strain>
    </source>
</reference>
<dbReference type="Proteomes" id="UP000252733">
    <property type="component" value="Unassembled WGS sequence"/>
</dbReference>
<name>A0A368VAJ6_9BACT</name>
<protein>
    <submittedName>
        <fullName evidence="1">Uncharacterized protein</fullName>
    </submittedName>
</protein>
<keyword evidence="2" id="KW-1185">Reference proteome</keyword>